<organism evidence="1 2">
    <name type="scientific">Purpureocillium lilacinum</name>
    <name type="common">Paecilomyces lilacinus</name>
    <dbReference type="NCBI Taxonomy" id="33203"/>
    <lineage>
        <taxon>Eukaryota</taxon>
        <taxon>Fungi</taxon>
        <taxon>Dikarya</taxon>
        <taxon>Ascomycota</taxon>
        <taxon>Pezizomycotina</taxon>
        <taxon>Sordariomycetes</taxon>
        <taxon>Hypocreomycetidae</taxon>
        <taxon>Hypocreales</taxon>
        <taxon>Ophiocordycipitaceae</taxon>
        <taxon>Purpureocillium</taxon>
    </lineage>
</organism>
<dbReference type="Proteomes" id="UP001638806">
    <property type="component" value="Unassembled WGS sequence"/>
</dbReference>
<evidence type="ECO:0000313" key="2">
    <source>
        <dbReference type="Proteomes" id="UP001638806"/>
    </source>
</evidence>
<evidence type="ECO:0000313" key="1">
    <source>
        <dbReference type="EMBL" id="KAL3959609.1"/>
    </source>
</evidence>
<keyword evidence="2" id="KW-1185">Reference proteome</keyword>
<gene>
    <name evidence="1" type="ORF">ACCO45_004726</name>
</gene>
<protein>
    <submittedName>
        <fullName evidence="1">Uncharacterized protein</fullName>
    </submittedName>
</protein>
<proteinExistence type="predicted"/>
<reference evidence="1" key="1">
    <citation type="submission" date="2024-12" db="EMBL/GenBank/DDBJ databases">
        <title>Comparative genomics and development of molecular markers within Purpureocillium lilacinum and among Purpureocillium species.</title>
        <authorList>
            <person name="Yeh Z.-Y."/>
            <person name="Ni N.-T."/>
            <person name="Lo P.-H."/>
            <person name="Mushyakhwo K."/>
            <person name="Lin C.-F."/>
            <person name="Nai Y.-S."/>
        </authorList>
    </citation>
    <scope>NUCLEOTIDE SEQUENCE</scope>
    <source>
        <strain evidence="1">NCHU-NPUST-175</strain>
    </source>
</reference>
<accession>A0ACC4DVM6</accession>
<name>A0ACC4DVM6_PURLI</name>
<comment type="caution">
    <text evidence="1">The sequence shown here is derived from an EMBL/GenBank/DDBJ whole genome shotgun (WGS) entry which is preliminary data.</text>
</comment>
<dbReference type="EMBL" id="JBGNUJ010000004">
    <property type="protein sequence ID" value="KAL3959609.1"/>
    <property type="molecule type" value="Genomic_DNA"/>
</dbReference>
<sequence length="263" mass="29471">MLFTARKSAAQKYLGGFKVASLRENHEQRRFPNLPGTKSSPQLNQRPDVVRHVPLYGEYKDVFGLGTSSVGDDPVLEKPLKDFILPAFQSNFCAIPLCKVRWTLVVHQALNHLHIPPFYRIAYHRVPRAAWLRAGSVGQKKLQQFRRLQLNSNLHQAEIKPARIVWTGSFLQQSSGKAHASHLESDVKHAVATQRIPLRACTGVQKYHGNLFLFSLHCSTERSSAAGSGPKTWIGSGWLHVGASIYQKPDHPHVAAIHGDMKR</sequence>